<dbReference type="InterPro" id="IPR039638">
    <property type="entry name" value="MED33A/B"/>
</dbReference>
<name>A0AAX6DFT9_IRIPA</name>
<gene>
    <name evidence="2" type="ORF">M6B38_247415</name>
</gene>
<feature type="region of interest" description="Disordered" evidence="1">
    <location>
        <begin position="821"/>
        <end position="851"/>
    </location>
</feature>
<keyword evidence="3" id="KW-1185">Reference proteome</keyword>
<dbReference type="EMBL" id="JANAVB010045020">
    <property type="protein sequence ID" value="KAJ6790660.1"/>
    <property type="molecule type" value="Genomic_DNA"/>
</dbReference>
<dbReference type="GO" id="GO:0016592">
    <property type="term" value="C:mediator complex"/>
    <property type="evidence" value="ECO:0007669"/>
    <property type="project" value="InterPro"/>
</dbReference>
<sequence>MAAAAAKLWEELTEYTDAAEGRGLEDSAWAAQLSSALSSAGVVLPSPELAGALVSRLCWARHGSPLAWKYLDRAIVAGLAPPVLVLALLSSRVIPSRHARPVAYRLYMELLRRHGFSFASQIRAPSFKMTMASVDDVLHLSQTFGIQACEPGVLVVEFIFCIVWQLLDATLDDEGLQELVPDTKFKWETRQQDMEVDEEGNFYEKRTEYSDRLLKANNVMAIELIAEFLQHKLICRLLCLASENMPSLWDDFRQCLHLLVTNSSALRSSTLSPEKFQQLLPDNHSAFCIEFEPSRCKSCAFIASGSLTSPGGYCHGASPSALWVPIDLYLEDCIDGSVAASNAVEILSGLVKSLQAINGTSWHDAFLGLWMASLRLVQRERDPHEGPVPRLDSRLCMLLSTTTLSIADIIEEEEVTLINEMEHTNQWKEKAGGRRRRDLVSSLQMLGDYQSLLSPPASVISAANQAAAKAMMFVSGLSVGSGYLESININDKAINCAGNLRHLIVEACISRNLLDTSAYLWPGYTIGRINQIPHTLPGQVTGWSGLIKGAPLTSSMISALVATPASSLAELEKVFETAVNGSENERIFAAIVLCGASLIRGWNIQEHTVRFVVRLLSPCVPVDYTGSDSYLISHGPMLNVVLTGISSVDCVQVFSFHGLVPELAGALMAICEVFGSCLPSITWTLPSGEEISAHAVFSNAFILLLRLWKFNHPPLEYCIMGDGSPVGSQLTPEYLLLLRNSRVKSSCEVMKRLDTHRHASSPSTPVAINPIFVDSFPKLKTWYRQHQACLAATLSGLVHGTPVHQNVDGLLNMMFRKMNKGSNQSVGSGTSGSNSLSSSTGPGSEDNGVRPNLPAWEIMEAVPFVVDAALTACSHGRLSPRELATGLKDLADFLPASLATIVSYFSAEVTRGVWNPAFMNGTDWPSPAANLSTVEEHIKKIVAATGVDVPSLVTGGSSHAALPLPLAAFVSLTITYKLDKASERFLNLAGPALESLAASCPWPSMPIVGALWTQKVKRWSDFLIFSASRTVFHHNKNAVVQLLRSCFSATLGLSSDPIFSNGGVGKLLGHGFGSHFSGGFSPVAPGILYLRTYRCINDIGTLTEDIISLLMNSVKEIAESVLPKENAKKTKYGMRYGQVSLAAAMTQVKVAAELGATFVWLSGGSGLVQLLFHEMLPSRFLSLHKLDQEGGKGRAGGVLSRLGGRALAYFAVFCGMFAWGIDSTPLSKRRPKVIEAHMGFLASALDGKIVLGCDRALWQAYISCFLGLMVKCAPSWLAEVDLEMLKRLSRGLMQWNEDELALAMLRRVGVGTMGAAAELILSGELN</sequence>
<dbReference type="Proteomes" id="UP001140949">
    <property type="component" value="Unassembled WGS sequence"/>
</dbReference>
<evidence type="ECO:0000313" key="2">
    <source>
        <dbReference type="EMBL" id="KAJ6790660.1"/>
    </source>
</evidence>
<protein>
    <submittedName>
        <fullName evidence="2">Mediator of RNA polymerase II transcription subunit 33A-like</fullName>
    </submittedName>
</protein>
<organism evidence="2 3">
    <name type="scientific">Iris pallida</name>
    <name type="common">Sweet iris</name>
    <dbReference type="NCBI Taxonomy" id="29817"/>
    <lineage>
        <taxon>Eukaryota</taxon>
        <taxon>Viridiplantae</taxon>
        <taxon>Streptophyta</taxon>
        <taxon>Embryophyta</taxon>
        <taxon>Tracheophyta</taxon>
        <taxon>Spermatophyta</taxon>
        <taxon>Magnoliopsida</taxon>
        <taxon>Liliopsida</taxon>
        <taxon>Asparagales</taxon>
        <taxon>Iridaceae</taxon>
        <taxon>Iridoideae</taxon>
        <taxon>Irideae</taxon>
        <taxon>Iris</taxon>
    </lineage>
</organism>
<accession>A0AAX6DFT9</accession>
<dbReference type="GO" id="GO:2000762">
    <property type="term" value="P:regulation of phenylpropanoid metabolic process"/>
    <property type="evidence" value="ECO:0007669"/>
    <property type="project" value="InterPro"/>
</dbReference>
<reference evidence="2" key="1">
    <citation type="journal article" date="2023" name="GigaByte">
        <title>Genome assembly of the bearded iris, Iris pallida Lam.</title>
        <authorList>
            <person name="Bruccoleri R.E."/>
            <person name="Oakeley E.J."/>
            <person name="Faust A.M.E."/>
            <person name="Altorfer M."/>
            <person name="Dessus-Babus S."/>
            <person name="Burckhardt D."/>
            <person name="Oertli M."/>
            <person name="Naumann U."/>
            <person name="Petersen F."/>
            <person name="Wong J."/>
        </authorList>
    </citation>
    <scope>NUCLEOTIDE SEQUENCE</scope>
    <source>
        <strain evidence="2">GSM-AAB239-AS_SAM_17_03QT</strain>
    </source>
</reference>
<evidence type="ECO:0000313" key="3">
    <source>
        <dbReference type="Proteomes" id="UP001140949"/>
    </source>
</evidence>
<dbReference type="PANTHER" id="PTHR33739">
    <property type="entry name" value="OS07G0681500 PROTEIN"/>
    <property type="match status" value="1"/>
</dbReference>
<proteinExistence type="predicted"/>
<reference evidence="2" key="2">
    <citation type="submission" date="2023-04" db="EMBL/GenBank/DDBJ databases">
        <authorList>
            <person name="Bruccoleri R.E."/>
            <person name="Oakeley E.J."/>
            <person name="Faust A.-M."/>
            <person name="Dessus-Babus S."/>
            <person name="Altorfer M."/>
            <person name="Burckhardt D."/>
            <person name="Oertli M."/>
            <person name="Naumann U."/>
            <person name="Petersen F."/>
            <person name="Wong J."/>
        </authorList>
    </citation>
    <scope>NUCLEOTIDE SEQUENCE</scope>
    <source>
        <strain evidence="2">GSM-AAB239-AS_SAM_17_03QT</strain>
        <tissue evidence="2">Leaf</tissue>
    </source>
</reference>
<dbReference type="PANTHER" id="PTHR33739:SF5">
    <property type="entry name" value="MEDIATOR OF RNA POLYMERASE II TRANSCRIPTION SUBUNIT 33A"/>
    <property type="match status" value="1"/>
</dbReference>
<feature type="compositionally biased region" description="Low complexity" evidence="1">
    <location>
        <begin position="821"/>
        <end position="844"/>
    </location>
</feature>
<comment type="caution">
    <text evidence="2">The sequence shown here is derived from an EMBL/GenBank/DDBJ whole genome shotgun (WGS) entry which is preliminary data.</text>
</comment>
<evidence type="ECO:0000256" key="1">
    <source>
        <dbReference type="SAM" id="MobiDB-lite"/>
    </source>
</evidence>